<evidence type="ECO:0000313" key="2">
    <source>
        <dbReference type="Proteomes" id="UP000034392"/>
    </source>
</evidence>
<keyword evidence="2" id="KW-1185">Reference proteome</keyword>
<dbReference type="STRING" id="1267766.WYH_02229"/>
<dbReference type="EMBL" id="CP011452">
    <property type="protein sequence ID" value="AKH43261.1"/>
    <property type="molecule type" value="Genomic_DNA"/>
</dbReference>
<sequence>MNALSPSFRAGKSADRPDPAPDVIGMKWAALAEAANIVADLAGIETEIPLQEMQDMAALNRRAEGWRRQRAERCIADLTAAMEPGITALLAIQQKGNDPRPAANALWREFSVARETLLSLLPPNRRQRPR</sequence>
<name>A0A0F7KVR4_9SPHN</name>
<reference evidence="1" key="1">
    <citation type="submission" date="2015-05" db="EMBL/GenBank/DDBJ databases">
        <title>The complete genome of Altererythrobacter atlanticus strain 26DY36.</title>
        <authorList>
            <person name="Wu Y.-H."/>
            <person name="Cheng H."/>
            <person name="Wu X.-W."/>
        </authorList>
    </citation>
    <scope>NUCLEOTIDE SEQUENCE [LARGE SCALE GENOMIC DNA]</scope>
    <source>
        <strain evidence="1">26DY36</strain>
    </source>
</reference>
<dbReference type="PATRIC" id="fig|1267766.3.peg.2256"/>
<proteinExistence type="predicted"/>
<organism evidence="1 2">
    <name type="scientific">Croceibacterium atlanticum</name>
    <dbReference type="NCBI Taxonomy" id="1267766"/>
    <lineage>
        <taxon>Bacteria</taxon>
        <taxon>Pseudomonadati</taxon>
        <taxon>Pseudomonadota</taxon>
        <taxon>Alphaproteobacteria</taxon>
        <taxon>Sphingomonadales</taxon>
        <taxon>Erythrobacteraceae</taxon>
        <taxon>Croceibacterium</taxon>
    </lineage>
</organism>
<dbReference type="AlphaFoldDB" id="A0A0F7KVR4"/>
<dbReference type="RefSeq" id="WP_053833548.1">
    <property type="nucleotide sequence ID" value="NZ_CP011452.2"/>
</dbReference>
<dbReference type="OrthoDB" id="7506955at2"/>
<evidence type="ECO:0000313" key="1">
    <source>
        <dbReference type="EMBL" id="AKH43261.1"/>
    </source>
</evidence>
<gene>
    <name evidence="1" type="ORF">WYH_02229</name>
</gene>
<protein>
    <submittedName>
        <fullName evidence="1">Uncharacterized protein</fullName>
    </submittedName>
</protein>
<dbReference type="KEGG" id="aay:WYH_02229"/>
<accession>A0A0F7KVR4</accession>
<dbReference type="Proteomes" id="UP000034392">
    <property type="component" value="Chromosome"/>
</dbReference>